<sequence length="107" mass="12044">MFDRPKAFSSESSPPHNHHHYRTLLFFHPPTAQNAVHTGLCQPSDSQAHSTGRLLKFEANAARLRIALHCSARLAWSFTSRRSVYLSRGFPLVWCTAQTRGPSEMAP</sequence>
<evidence type="ECO:0000313" key="2">
    <source>
        <dbReference type="Proteomes" id="UP000215453"/>
    </source>
</evidence>
<proteinExistence type="predicted"/>
<organism evidence="1 2">
    <name type="scientific">Zymoseptoria tritici ST99CH_1A5</name>
    <dbReference type="NCBI Taxonomy" id="1276529"/>
    <lineage>
        <taxon>Eukaryota</taxon>
        <taxon>Fungi</taxon>
        <taxon>Dikarya</taxon>
        <taxon>Ascomycota</taxon>
        <taxon>Pezizomycotina</taxon>
        <taxon>Dothideomycetes</taxon>
        <taxon>Dothideomycetidae</taxon>
        <taxon>Mycosphaerellales</taxon>
        <taxon>Mycosphaerellaceae</taxon>
        <taxon>Zymoseptoria</taxon>
    </lineage>
</organism>
<dbReference type="EMBL" id="LT882680">
    <property type="protein sequence ID" value="SMY24426.1"/>
    <property type="molecule type" value="Genomic_DNA"/>
</dbReference>
<dbReference type="Proteomes" id="UP000215453">
    <property type="component" value="Chromosome 5"/>
</dbReference>
<evidence type="ECO:0000313" key="1">
    <source>
        <dbReference type="EMBL" id="SMY24426.1"/>
    </source>
</evidence>
<reference evidence="1 2" key="1">
    <citation type="submission" date="2016-10" db="EMBL/GenBank/DDBJ databases">
        <authorList>
            <person name="Varghese N."/>
        </authorList>
    </citation>
    <scope>NUCLEOTIDE SEQUENCE [LARGE SCALE GENOMIC DNA]</scope>
</reference>
<accession>A0A1Y6LJ61</accession>
<protein>
    <submittedName>
        <fullName evidence="1">Uncharacterized protein</fullName>
    </submittedName>
</protein>
<name>A0A1Y6LJ61_ZYMTR</name>
<dbReference type="AlphaFoldDB" id="A0A1Y6LJ61"/>
<gene>
    <name evidence="1" type="ORF">ZT1A5_G5867</name>
</gene>